<evidence type="ECO:0000256" key="3">
    <source>
        <dbReference type="ARBA" id="ARBA00022676"/>
    </source>
</evidence>
<name>A0A0K9NMH4_ZOSMR</name>
<comment type="caution">
    <text evidence="7">The sequence shown here is derived from an EMBL/GenBank/DDBJ whole genome shotgun (WGS) entry which is preliminary data.</text>
</comment>
<feature type="domain" description="Glycosyltransferase 61 catalytic" evidence="6">
    <location>
        <begin position="202"/>
        <end position="395"/>
    </location>
</feature>
<evidence type="ECO:0000313" key="8">
    <source>
        <dbReference type="Proteomes" id="UP000036987"/>
    </source>
</evidence>
<sequence length="492" mass="55590">MTRLIRIKKMPRLCKNTFVLIGCFFIPLFYTAFLEFYFSTPHPPSSLPTVIETTKSANNVMVEFSRSAQQPFLQQGNYHRNDGEPMRILLRRLVRGSALEELRQNGIACVSEIQSIFCVITGAVRVITGAQPIIYLSDGQNLTRGLNFSMKPYAKRADEAAMINVNSVTIASSHDSDNIPVCDVHHVDPAIIISTGGYSANFFHTINDVMIPVFLSTKHFHSQIEFVVSDHKPLWMEKYNNFFKSLSAHDLIVGSSRVVPVHTKVHCFPGALVGVKYHHYLTIDPSKAPGDVNMMEFKNFLLQSFSLRHAHITEITGKKPIMVIICRRRTRTLRNEKEVANLARRLGFHVELAPPSRMKKTLKFAQLVNSCSVMVGVLGAGLTNMVFLPRDAVVVQIVPFALEWDAKTCYGKEPSSRFGLKYLEYPVNLEESTIYRQYSLDDPVIKDPESVKRQGYQVFKTVYLDGQNVTVGHISKFRNILSQAKKLVRTSS</sequence>
<dbReference type="OrthoDB" id="529273at2759"/>
<reference evidence="8" key="1">
    <citation type="journal article" date="2016" name="Nature">
        <title>The genome of the seagrass Zostera marina reveals angiosperm adaptation to the sea.</title>
        <authorList>
            <person name="Olsen J.L."/>
            <person name="Rouze P."/>
            <person name="Verhelst B."/>
            <person name="Lin Y.-C."/>
            <person name="Bayer T."/>
            <person name="Collen J."/>
            <person name="Dattolo E."/>
            <person name="De Paoli E."/>
            <person name="Dittami S."/>
            <person name="Maumus F."/>
            <person name="Michel G."/>
            <person name="Kersting A."/>
            <person name="Lauritano C."/>
            <person name="Lohaus R."/>
            <person name="Toepel M."/>
            <person name="Tonon T."/>
            <person name="Vanneste K."/>
            <person name="Amirebrahimi M."/>
            <person name="Brakel J."/>
            <person name="Bostroem C."/>
            <person name="Chovatia M."/>
            <person name="Grimwood J."/>
            <person name="Jenkins J.W."/>
            <person name="Jueterbock A."/>
            <person name="Mraz A."/>
            <person name="Stam W.T."/>
            <person name="Tice H."/>
            <person name="Bornberg-Bauer E."/>
            <person name="Green P.J."/>
            <person name="Pearson G.A."/>
            <person name="Procaccini G."/>
            <person name="Duarte C.M."/>
            <person name="Schmutz J."/>
            <person name="Reusch T.B.H."/>
            <person name="Van de Peer Y."/>
        </authorList>
    </citation>
    <scope>NUCLEOTIDE SEQUENCE [LARGE SCALE GENOMIC DNA]</scope>
    <source>
        <strain evidence="8">cv. Finnish</strain>
    </source>
</reference>
<accession>A0A0K9NMH4</accession>
<dbReference type="GO" id="GO:0016757">
    <property type="term" value="F:glycosyltransferase activity"/>
    <property type="evidence" value="ECO:0000318"/>
    <property type="project" value="GO_Central"/>
</dbReference>
<dbReference type="GO" id="GO:0000139">
    <property type="term" value="C:Golgi membrane"/>
    <property type="evidence" value="ECO:0007669"/>
    <property type="project" value="UniProtKB-SubCell"/>
</dbReference>
<organism evidence="7 8">
    <name type="scientific">Zostera marina</name>
    <name type="common">Eelgrass</name>
    <dbReference type="NCBI Taxonomy" id="29655"/>
    <lineage>
        <taxon>Eukaryota</taxon>
        <taxon>Viridiplantae</taxon>
        <taxon>Streptophyta</taxon>
        <taxon>Embryophyta</taxon>
        <taxon>Tracheophyta</taxon>
        <taxon>Spermatophyta</taxon>
        <taxon>Magnoliopsida</taxon>
        <taxon>Liliopsida</taxon>
        <taxon>Zosteraceae</taxon>
        <taxon>Zostera</taxon>
    </lineage>
</organism>
<dbReference type="Pfam" id="PF04577">
    <property type="entry name" value="Glyco_transf_61"/>
    <property type="match status" value="1"/>
</dbReference>
<evidence type="ECO:0000256" key="1">
    <source>
        <dbReference type="ARBA" id="ARBA00004323"/>
    </source>
</evidence>
<dbReference type="GO" id="GO:0016763">
    <property type="term" value="F:pentosyltransferase activity"/>
    <property type="evidence" value="ECO:0007669"/>
    <property type="project" value="UniProtKB-ARBA"/>
</dbReference>
<keyword evidence="3" id="KW-0328">Glycosyltransferase</keyword>
<keyword evidence="4" id="KW-0808">Transferase</keyword>
<gene>
    <name evidence="7" type="ORF">ZOSMA_87G00190</name>
</gene>
<evidence type="ECO:0000256" key="2">
    <source>
        <dbReference type="ARBA" id="ARBA00004881"/>
    </source>
</evidence>
<dbReference type="PANTHER" id="PTHR20961">
    <property type="entry name" value="GLYCOSYLTRANSFERASE"/>
    <property type="match status" value="1"/>
</dbReference>
<dbReference type="AlphaFoldDB" id="A0A0K9NMH4"/>
<keyword evidence="8" id="KW-1185">Reference proteome</keyword>
<dbReference type="OMA" id="FFHTIND"/>
<protein>
    <recommendedName>
        <fullName evidence="6">Glycosyltransferase 61 catalytic domain-containing protein</fullName>
    </recommendedName>
</protein>
<comment type="subcellular location">
    <subcellularLocation>
        <location evidence="1">Golgi apparatus membrane</location>
        <topology evidence="1">Single-pass type II membrane protein</topology>
    </subcellularLocation>
</comment>
<dbReference type="STRING" id="29655.A0A0K9NMH4"/>
<comment type="pathway">
    <text evidence="2">Glycan metabolism.</text>
</comment>
<dbReference type="PANTHER" id="PTHR20961:SF108">
    <property type="entry name" value="GLYCOSYLTRANSFERASE"/>
    <property type="match status" value="1"/>
</dbReference>
<dbReference type="InterPro" id="IPR007657">
    <property type="entry name" value="Glycosyltransferase_61"/>
</dbReference>
<keyword evidence="5" id="KW-0325">Glycoprotein</keyword>
<dbReference type="EMBL" id="LFYR01002091">
    <property type="protein sequence ID" value="KMZ57277.1"/>
    <property type="molecule type" value="Genomic_DNA"/>
</dbReference>
<evidence type="ECO:0000313" key="7">
    <source>
        <dbReference type="EMBL" id="KMZ57277.1"/>
    </source>
</evidence>
<evidence type="ECO:0000259" key="6">
    <source>
        <dbReference type="Pfam" id="PF04577"/>
    </source>
</evidence>
<evidence type="ECO:0000256" key="5">
    <source>
        <dbReference type="ARBA" id="ARBA00023180"/>
    </source>
</evidence>
<proteinExistence type="predicted"/>
<evidence type="ECO:0000256" key="4">
    <source>
        <dbReference type="ARBA" id="ARBA00022679"/>
    </source>
</evidence>
<dbReference type="Proteomes" id="UP000036987">
    <property type="component" value="Unassembled WGS sequence"/>
</dbReference>
<dbReference type="InterPro" id="IPR049625">
    <property type="entry name" value="Glyco_transf_61_cat"/>
</dbReference>